<sequence length="187" mass="20858">MPPITPIYPTAFEVLIFCIISLRTKDEVAYPSADRLFTLGRTPMAIAKLSVEAIAQAIYPAGFYQRKASQIWAIAQDLASKGMEQPPADREALLTYTGVGLKTANLTLSRGFNIPAICVDIHVHRIANRLGFIQSNDPDESERLLREHIPQRYWSKINPILVYWGQHYCGAKAKCNLCPVRSDCPVG</sequence>
<dbReference type="InterPro" id="IPR003265">
    <property type="entry name" value="HhH-GPD_domain"/>
</dbReference>
<dbReference type="Pfam" id="PF00730">
    <property type="entry name" value="HhH-GPD"/>
    <property type="match status" value="1"/>
</dbReference>
<keyword evidence="3" id="KW-0234">DNA repair</keyword>
<dbReference type="GO" id="GO:0000703">
    <property type="term" value="F:oxidized pyrimidine nucleobase lesion DNA N-glycosylase activity"/>
    <property type="evidence" value="ECO:0007669"/>
    <property type="project" value="TreeGrafter"/>
</dbReference>
<dbReference type="AlphaFoldDB" id="A0A968KUC7"/>
<dbReference type="EMBL" id="JAATLM010000001">
    <property type="protein sequence ID" value="NIZ68990.1"/>
    <property type="molecule type" value="Genomic_DNA"/>
</dbReference>
<dbReference type="InterPro" id="IPR011257">
    <property type="entry name" value="DNA_glycosylase"/>
</dbReference>
<reference evidence="7" key="1">
    <citation type="submission" date="2020-03" db="EMBL/GenBank/DDBJ databases">
        <title>Spirochaetal bacteria isolated from arthropods constitute a novel genus Entomospira genus novum within the order Spirochaetales.</title>
        <authorList>
            <person name="Grana-Miraglia L."/>
            <person name="Sikutova S."/>
            <person name="Fingerle V."/>
            <person name="Sing A."/>
            <person name="Castillo-Ramirez S."/>
            <person name="Margos G."/>
            <person name="Rudolf I."/>
        </authorList>
    </citation>
    <scope>NUCLEOTIDE SEQUENCE</scope>
    <source>
        <strain evidence="7">BR149</strain>
    </source>
</reference>
<proteinExistence type="predicted"/>
<dbReference type="SUPFAM" id="SSF48150">
    <property type="entry name" value="DNA-glycosylase"/>
    <property type="match status" value="1"/>
</dbReference>
<keyword evidence="8" id="KW-1185">Reference proteome</keyword>
<feature type="domain" description="HhH-GPD" evidence="6">
    <location>
        <begin position="20"/>
        <end position="167"/>
    </location>
</feature>
<evidence type="ECO:0000259" key="6">
    <source>
        <dbReference type="SMART" id="SM00478"/>
    </source>
</evidence>
<dbReference type="RefSeq" id="WP_167695099.1">
    <property type="nucleotide sequence ID" value="NZ_CP118181.1"/>
</dbReference>
<evidence type="ECO:0000256" key="5">
    <source>
        <dbReference type="ARBA" id="ARBA00023295"/>
    </source>
</evidence>
<evidence type="ECO:0000256" key="3">
    <source>
        <dbReference type="ARBA" id="ARBA00023204"/>
    </source>
</evidence>
<comment type="caution">
    <text evidence="7">The sequence shown here is derived from an EMBL/GenBank/DDBJ whole genome shotgun (WGS) entry which is preliminary data.</text>
</comment>
<keyword evidence="1" id="KW-0227">DNA damage</keyword>
<protein>
    <submittedName>
        <fullName evidence="7">Endonuclease III</fullName>
    </submittedName>
</protein>
<dbReference type="Gene3D" id="1.10.340.30">
    <property type="entry name" value="Hypothetical protein, domain 2"/>
    <property type="match status" value="1"/>
</dbReference>
<gene>
    <name evidence="7" type="ORF">HCT48_02005</name>
</gene>
<dbReference type="PANTHER" id="PTHR43286:SF1">
    <property type="entry name" value="ENDONUCLEASE III-LIKE PROTEIN 1"/>
    <property type="match status" value="1"/>
</dbReference>
<dbReference type="GO" id="GO:0006285">
    <property type="term" value="P:base-excision repair, AP site formation"/>
    <property type="evidence" value="ECO:0007669"/>
    <property type="project" value="TreeGrafter"/>
</dbReference>
<dbReference type="CDD" id="cd00056">
    <property type="entry name" value="ENDO3c"/>
    <property type="match status" value="1"/>
</dbReference>
<name>A0A968KUC7_9SPIO</name>
<evidence type="ECO:0000256" key="4">
    <source>
        <dbReference type="ARBA" id="ARBA00023239"/>
    </source>
</evidence>
<dbReference type="GO" id="GO:0016829">
    <property type="term" value="F:lyase activity"/>
    <property type="evidence" value="ECO:0007669"/>
    <property type="project" value="UniProtKB-KW"/>
</dbReference>
<keyword evidence="4" id="KW-0456">Lyase</keyword>
<evidence type="ECO:0000256" key="2">
    <source>
        <dbReference type="ARBA" id="ARBA00022801"/>
    </source>
</evidence>
<dbReference type="SMART" id="SM00478">
    <property type="entry name" value="ENDO3c"/>
    <property type="match status" value="1"/>
</dbReference>
<keyword evidence="7" id="KW-0255">Endonuclease</keyword>
<evidence type="ECO:0000313" key="8">
    <source>
        <dbReference type="Proteomes" id="UP000778951"/>
    </source>
</evidence>
<dbReference type="Proteomes" id="UP000778951">
    <property type="component" value="Unassembled WGS sequence"/>
</dbReference>
<dbReference type="InterPro" id="IPR023170">
    <property type="entry name" value="HhH_base_excis_C"/>
</dbReference>
<evidence type="ECO:0000256" key="1">
    <source>
        <dbReference type="ARBA" id="ARBA00022763"/>
    </source>
</evidence>
<dbReference type="PANTHER" id="PTHR43286">
    <property type="entry name" value="ENDONUCLEASE III-LIKE PROTEIN 1"/>
    <property type="match status" value="1"/>
</dbReference>
<keyword evidence="2" id="KW-0378">Hydrolase</keyword>
<organism evidence="7 8">
    <name type="scientific">Entomospira culicis</name>
    <dbReference type="NCBI Taxonomy" id="2719989"/>
    <lineage>
        <taxon>Bacteria</taxon>
        <taxon>Pseudomonadati</taxon>
        <taxon>Spirochaetota</taxon>
        <taxon>Spirochaetia</taxon>
        <taxon>Spirochaetales</taxon>
        <taxon>Spirochaetaceae</taxon>
        <taxon>Entomospira</taxon>
    </lineage>
</organism>
<dbReference type="PIRSF" id="PIRSF001435">
    <property type="entry name" value="Nth"/>
    <property type="match status" value="1"/>
</dbReference>
<evidence type="ECO:0000313" key="7">
    <source>
        <dbReference type="EMBL" id="NIZ68990.1"/>
    </source>
</evidence>
<dbReference type="Gene3D" id="1.10.1670.10">
    <property type="entry name" value="Helix-hairpin-Helix base-excision DNA repair enzymes (C-terminal)"/>
    <property type="match status" value="1"/>
</dbReference>
<keyword evidence="7" id="KW-0540">Nuclease</keyword>
<keyword evidence="5" id="KW-0326">Glycosidase</keyword>
<dbReference type="GO" id="GO:0006289">
    <property type="term" value="P:nucleotide-excision repair"/>
    <property type="evidence" value="ECO:0007669"/>
    <property type="project" value="TreeGrafter"/>
</dbReference>
<dbReference type="GO" id="GO:0003906">
    <property type="term" value="F:DNA-(apurinic or apyrimidinic site) endonuclease activity"/>
    <property type="evidence" value="ECO:0007669"/>
    <property type="project" value="TreeGrafter"/>
</dbReference>
<accession>A0A968KUC7</accession>